<comment type="caution">
    <text evidence="2">The sequence shown here is derived from an EMBL/GenBank/DDBJ whole genome shotgun (WGS) entry which is preliminary data.</text>
</comment>
<dbReference type="EMBL" id="AUVB01000063">
    <property type="protein sequence ID" value="KGE03183.1"/>
    <property type="molecule type" value="Genomic_DNA"/>
</dbReference>
<dbReference type="RefSeq" id="WP_035517014.1">
    <property type="nucleotide sequence ID" value="NZ_KN234773.1"/>
</dbReference>
<name>A0A095VQ08_9GAMM</name>
<evidence type="ECO:0000259" key="1">
    <source>
        <dbReference type="Pfam" id="PF07045"/>
    </source>
</evidence>
<evidence type="ECO:0000313" key="2">
    <source>
        <dbReference type="EMBL" id="KGE03183.1"/>
    </source>
</evidence>
<dbReference type="PANTHER" id="PTHR40257">
    <property type="match status" value="1"/>
</dbReference>
<dbReference type="PATRIC" id="fig|1265313.6.peg.2193"/>
<dbReference type="Gene3D" id="3.30.70.100">
    <property type="match status" value="1"/>
</dbReference>
<organism evidence="2 3">
    <name type="scientific">Pseudohaliea rubra DSM 19751</name>
    <dbReference type="NCBI Taxonomy" id="1265313"/>
    <lineage>
        <taxon>Bacteria</taxon>
        <taxon>Pseudomonadati</taxon>
        <taxon>Pseudomonadota</taxon>
        <taxon>Gammaproteobacteria</taxon>
        <taxon>Cellvibrionales</taxon>
        <taxon>Halieaceae</taxon>
        <taxon>Pseudohaliea</taxon>
    </lineage>
</organism>
<feature type="domain" description="DUF1330" evidence="1">
    <location>
        <begin position="45"/>
        <end position="118"/>
    </location>
</feature>
<proteinExistence type="predicted"/>
<keyword evidence="3" id="KW-1185">Reference proteome</keyword>
<sequence>MVHIDPTREQFDVFKALPRDTPILMLNLIRLKEAVEYPHGEVVSGAEAYRRYGEHSGPIFRGLGGEIVWRGRWECMVIGPDDKAWDIAFVARYPDAAAFMAMITNPDYQAIVHHRTLAVADSRLMRFGEGAGGEGFAG</sequence>
<protein>
    <recommendedName>
        <fullName evidence="1">DUF1330 domain-containing protein</fullName>
    </recommendedName>
</protein>
<dbReference type="Proteomes" id="UP000029640">
    <property type="component" value="Unassembled WGS sequence"/>
</dbReference>
<dbReference type="OrthoDB" id="8909581at2"/>
<dbReference type="InterPro" id="IPR010753">
    <property type="entry name" value="DUF1330"/>
</dbReference>
<accession>A0A095VQ08</accession>
<dbReference type="InterPro" id="IPR011008">
    <property type="entry name" value="Dimeric_a/b-barrel"/>
</dbReference>
<gene>
    <name evidence="2" type="ORF">HRUBRA_02223</name>
</gene>
<dbReference type="AlphaFoldDB" id="A0A095VQ08"/>
<dbReference type="SUPFAM" id="SSF54909">
    <property type="entry name" value="Dimeric alpha+beta barrel"/>
    <property type="match status" value="1"/>
</dbReference>
<reference evidence="2 3" key="1">
    <citation type="journal article" date="2014" name="Genome Announc.">
        <title>Genome Sequence of Gammaproteobacterial Pseudohaliea rubra Type Strain DSM 19751, Isolated from Coastal Seawater of the Mediterranean Sea.</title>
        <authorList>
            <person name="Spring S."/>
            <person name="Fiebig A."/>
            <person name="Riedel T."/>
            <person name="Goker M."/>
            <person name="Klenk H.P."/>
        </authorList>
    </citation>
    <scope>NUCLEOTIDE SEQUENCE [LARGE SCALE GENOMIC DNA]</scope>
    <source>
        <strain evidence="2 3">DSM 19751</strain>
    </source>
</reference>
<dbReference type="eggNOG" id="COG5470">
    <property type="taxonomic scope" value="Bacteria"/>
</dbReference>
<dbReference type="PANTHER" id="PTHR40257:SF1">
    <property type="entry name" value="DUF1330 DOMAIN-CONTAINING PROTEIN"/>
    <property type="match status" value="1"/>
</dbReference>
<dbReference type="Pfam" id="PF07045">
    <property type="entry name" value="DUF1330"/>
    <property type="match status" value="1"/>
</dbReference>
<dbReference type="STRING" id="1265313.HRUBRA_02223"/>
<evidence type="ECO:0000313" key="3">
    <source>
        <dbReference type="Proteomes" id="UP000029640"/>
    </source>
</evidence>
<dbReference type="HOGENOM" id="CLU_131535_0_0_6"/>